<sequence>MAGTRNIAVVLPNWIGDVVMATPTLRAIRDGLNTGDRLVGIMRPYVQDVLAGTSFLDDVMLWSKKAKEPSQRFLNVVTQVRQQRFDQAILLPNSISSAGLAYLGGVKQRIGYRRYGRGPLLTKALDPPSENGERIPVSAVDYYLSLAELAGYEVHSRHCELGFTDADDLQAQALWQQFRFFKRRVIVFNTGGAYGGAKHWPADYYAALARRLVEDPRNAVLLICGPSERETVAQIEREVKHPFVRSLAQENPSIGLSKAVINKASLMITTDSGPRHFAAAFGVPAVAIFGPTDPRWAENYNPHELILSAGIDCAPCAQRECPLMHHRCMRDLAVNDVLLSAQQQLDWQADQARAA</sequence>
<accession>A0A7V9A8A5</accession>
<dbReference type="Pfam" id="PF01075">
    <property type="entry name" value="Glyco_transf_9"/>
    <property type="match status" value="1"/>
</dbReference>
<reference evidence="6 7" key="1">
    <citation type="submission" date="2020-05" db="EMBL/GenBank/DDBJ databases">
        <title>Bremerella alba sp. nov., a novel planctomycete isolated from the surface of the macroalga Fucus spiralis.</title>
        <authorList>
            <person name="Godinho O."/>
            <person name="Botelho R."/>
            <person name="Albuquerque L."/>
            <person name="Wiegand S."/>
            <person name="Da Costa M.S."/>
            <person name="Lobo-Da-Cunha A."/>
            <person name="Jogler C."/>
            <person name="Lage O.M."/>
        </authorList>
    </citation>
    <scope>NUCLEOTIDE SEQUENCE [LARGE SCALE GENOMIC DNA]</scope>
    <source>
        <strain evidence="6 7">FF15</strain>
    </source>
</reference>
<protein>
    <recommendedName>
        <fullName evidence="4">lipopolysaccharide heptosyltransferase II</fullName>
        <ecNumber evidence="4">2.4.99.24</ecNumber>
    </recommendedName>
</protein>
<evidence type="ECO:0000256" key="2">
    <source>
        <dbReference type="ARBA" id="ARBA00022679"/>
    </source>
</evidence>
<evidence type="ECO:0000256" key="3">
    <source>
        <dbReference type="ARBA" id="ARBA00043995"/>
    </source>
</evidence>
<dbReference type="Gene3D" id="3.40.50.2000">
    <property type="entry name" value="Glycogen Phosphorylase B"/>
    <property type="match status" value="2"/>
</dbReference>
<dbReference type="PANTHER" id="PTHR30160">
    <property type="entry name" value="TETRAACYLDISACCHARIDE 4'-KINASE-RELATED"/>
    <property type="match status" value="1"/>
</dbReference>
<gene>
    <name evidence="6" type="primary">rfaF</name>
    <name evidence="6" type="ORF">HOV93_34310</name>
</gene>
<dbReference type="GO" id="GO:0005829">
    <property type="term" value="C:cytosol"/>
    <property type="evidence" value="ECO:0007669"/>
    <property type="project" value="TreeGrafter"/>
</dbReference>
<dbReference type="InterPro" id="IPR002201">
    <property type="entry name" value="Glyco_trans_9"/>
</dbReference>
<dbReference type="EMBL" id="JABRWO010000009">
    <property type="protein sequence ID" value="MBA2116242.1"/>
    <property type="molecule type" value="Genomic_DNA"/>
</dbReference>
<comment type="caution">
    <text evidence="6">The sequence shown here is derived from an EMBL/GenBank/DDBJ whole genome shotgun (WGS) entry which is preliminary data.</text>
</comment>
<dbReference type="RefSeq" id="WP_207397660.1">
    <property type="nucleotide sequence ID" value="NZ_JABRWO010000009.1"/>
</dbReference>
<keyword evidence="7" id="KW-1185">Reference proteome</keyword>
<name>A0A7V9A8A5_9BACT</name>
<dbReference type="AlphaFoldDB" id="A0A7V9A8A5"/>
<dbReference type="GO" id="GO:0009244">
    <property type="term" value="P:lipopolysaccharide core region biosynthetic process"/>
    <property type="evidence" value="ECO:0007669"/>
    <property type="project" value="TreeGrafter"/>
</dbReference>
<evidence type="ECO:0000313" key="7">
    <source>
        <dbReference type="Proteomes" id="UP000551616"/>
    </source>
</evidence>
<keyword evidence="2 6" id="KW-0808">Transferase</keyword>
<evidence type="ECO:0000256" key="5">
    <source>
        <dbReference type="ARBA" id="ARBA00047503"/>
    </source>
</evidence>
<dbReference type="SUPFAM" id="SSF53756">
    <property type="entry name" value="UDP-Glycosyltransferase/glycogen phosphorylase"/>
    <property type="match status" value="1"/>
</dbReference>
<dbReference type="PANTHER" id="PTHR30160:SF7">
    <property type="entry name" value="ADP-HEPTOSE--LPS HEPTOSYLTRANSFERASE 2"/>
    <property type="match status" value="1"/>
</dbReference>
<dbReference type="GO" id="GO:0008713">
    <property type="term" value="F:ADP-heptose-lipopolysaccharide heptosyltransferase activity"/>
    <property type="evidence" value="ECO:0007669"/>
    <property type="project" value="UniProtKB-EC"/>
</dbReference>
<dbReference type="Proteomes" id="UP000551616">
    <property type="component" value="Unassembled WGS sequence"/>
</dbReference>
<keyword evidence="1" id="KW-0328">Glycosyltransferase</keyword>
<evidence type="ECO:0000313" key="6">
    <source>
        <dbReference type="EMBL" id="MBA2116242.1"/>
    </source>
</evidence>
<dbReference type="EC" id="2.4.99.24" evidence="4"/>
<dbReference type="InterPro" id="IPR011910">
    <property type="entry name" value="RfaF"/>
</dbReference>
<comment type="catalytic activity">
    <reaction evidence="5">
        <text>an L-alpha-D-Hep-(1-&gt;5)-[alpha-Kdo-(2-&gt;4)]-alpha-Kdo-(2-&gt;6)-lipid A + ADP-L-glycero-beta-D-manno-heptose = an L-alpha-D-Hep-(1-&gt;3)-L-alpha-D-Hep-(1-&gt;5)-[alpha-Kdo-(2-&gt;4)]-alpha-Kdo-(2-&gt;6)-lipid A + ADP + H(+)</text>
        <dbReference type="Rhea" id="RHEA:74071"/>
        <dbReference type="ChEBI" id="CHEBI:15378"/>
        <dbReference type="ChEBI" id="CHEBI:61506"/>
        <dbReference type="ChEBI" id="CHEBI:193068"/>
        <dbReference type="ChEBI" id="CHEBI:193069"/>
        <dbReference type="ChEBI" id="CHEBI:456216"/>
        <dbReference type="EC" id="2.4.99.24"/>
    </reaction>
</comment>
<dbReference type="NCBIfam" id="TIGR02195">
    <property type="entry name" value="heptsyl_trn_II"/>
    <property type="match status" value="1"/>
</dbReference>
<dbReference type="InterPro" id="IPR051199">
    <property type="entry name" value="LPS_LOS_Heptosyltrfase"/>
</dbReference>
<dbReference type="CDD" id="cd03789">
    <property type="entry name" value="GT9_LPS_heptosyltransferase"/>
    <property type="match status" value="1"/>
</dbReference>
<organism evidence="6 7">
    <name type="scientific">Bremerella alba</name>
    <dbReference type="NCBI Taxonomy" id="980252"/>
    <lineage>
        <taxon>Bacteria</taxon>
        <taxon>Pseudomonadati</taxon>
        <taxon>Planctomycetota</taxon>
        <taxon>Planctomycetia</taxon>
        <taxon>Pirellulales</taxon>
        <taxon>Pirellulaceae</taxon>
        <taxon>Bremerella</taxon>
    </lineage>
</organism>
<proteinExistence type="inferred from homology"/>
<evidence type="ECO:0000256" key="4">
    <source>
        <dbReference type="ARBA" id="ARBA00044042"/>
    </source>
</evidence>
<evidence type="ECO:0000256" key="1">
    <source>
        <dbReference type="ARBA" id="ARBA00022676"/>
    </source>
</evidence>
<comment type="similarity">
    <text evidence="3">Belongs to the glycosyltransferase 9 family.</text>
</comment>